<keyword evidence="3" id="KW-1185">Reference proteome</keyword>
<feature type="transmembrane region" description="Helical" evidence="1">
    <location>
        <begin position="43"/>
        <end position="64"/>
    </location>
</feature>
<dbReference type="STRING" id="696281.Desru_2879"/>
<organism evidence="2 3">
    <name type="scientific">Desulforamulus ruminis (strain ATCC 23193 / DSM 2154 / NCIMB 8452 / DL)</name>
    <name type="common">Desulfotomaculum ruminis</name>
    <dbReference type="NCBI Taxonomy" id="696281"/>
    <lineage>
        <taxon>Bacteria</taxon>
        <taxon>Bacillati</taxon>
        <taxon>Bacillota</taxon>
        <taxon>Clostridia</taxon>
        <taxon>Eubacteriales</taxon>
        <taxon>Peptococcaceae</taxon>
        <taxon>Desulforamulus</taxon>
    </lineage>
</organism>
<keyword evidence="1" id="KW-0812">Transmembrane</keyword>
<keyword evidence="1" id="KW-1133">Transmembrane helix</keyword>
<reference evidence="3" key="1">
    <citation type="submission" date="2011-05" db="EMBL/GenBank/DDBJ databases">
        <title>Complete sequence of Desulfotomaculum ruminis DSM 2154.</title>
        <authorList>
            <person name="Lucas S."/>
            <person name="Copeland A."/>
            <person name="Lapidus A."/>
            <person name="Cheng J.-F."/>
            <person name="Goodwin L."/>
            <person name="Pitluck S."/>
            <person name="Lu M."/>
            <person name="Detter J.C."/>
            <person name="Han C."/>
            <person name="Tapia R."/>
            <person name="Land M."/>
            <person name="Hauser L."/>
            <person name="Kyrpides N."/>
            <person name="Ivanova N."/>
            <person name="Mikhailova N."/>
            <person name="Pagani I."/>
            <person name="Stams A.J.M."/>
            <person name="Plugge C.M."/>
            <person name="Muyzer G."/>
            <person name="Kuever J."/>
            <person name="Parshina S.N."/>
            <person name="Ivanova A.E."/>
            <person name="Nazina T.N."/>
            <person name="Brambilla E."/>
            <person name="Spring S."/>
            <person name="Klenk H.-P."/>
            <person name="Woyke T."/>
        </authorList>
    </citation>
    <scope>NUCLEOTIDE SEQUENCE [LARGE SCALE GENOMIC DNA]</scope>
    <source>
        <strain evidence="3">ATCC 23193 / DSM 2154 / NCIB 8452 / DL</strain>
    </source>
</reference>
<evidence type="ECO:0000256" key="1">
    <source>
        <dbReference type="SAM" id="Phobius"/>
    </source>
</evidence>
<feature type="transmembrane region" description="Helical" evidence="1">
    <location>
        <begin position="20"/>
        <end position="37"/>
    </location>
</feature>
<name>F6DSK3_DESRL</name>
<evidence type="ECO:0000313" key="2">
    <source>
        <dbReference type="EMBL" id="AEG61093.1"/>
    </source>
</evidence>
<feature type="transmembrane region" description="Helical" evidence="1">
    <location>
        <begin position="235"/>
        <end position="253"/>
    </location>
</feature>
<feature type="transmembrane region" description="Helical" evidence="1">
    <location>
        <begin position="174"/>
        <end position="190"/>
    </location>
</feature>
<proteinExistence type="predicted"/>
<protein>
    <recommendedName>
        <fullName evidence="4">ABC-2 family transporter protein</fullName>
    </recommendedName>
</protein>
<dbReference type="KEGG" id="dru:Desru_2879"/>
<feature type="transmembrane region" description="Helical" evidence="1">
    <location>
        <begin position="97"/>
        <end position="120"/>
    </location>
</feature>
<accession>F6DSK3</accession>
<keyword evidence="1" id="KW-0472">Membrane</keyword>
<evidence type="ECO:0008006" key="4">
    <source>
        <dbReference type="Google" id="ProtNLM"/>
    </source>
</evidence>
<gene>
    <name evidence="2" type="ordered locus">Desru_2879</name>
</gene>
<dbReference type="AlphaFoldDB" id="F6DSK3"/>
<evidence type="ECO:0000313" key="3">
    <source>
        <dbReference type="Proteomes" id="UP000009234"/>
    </source>
</evidence>
<dbReference type="Proteomes" id="UP000009234">
    <property type="component" value="Chromosome"/>
</dbReference>
<dbReference type="HOGENOM" id="CLU_093430_0_0_9"/>
<dbReference type="OrthoDB" id="1786466at2"/>
<dbReference type="eggNOG" id="ENOG5033622">
    <property type="taxonomic scope" value="Bacteria"/>
</dbReference>
<reference evidence="2 3" key="2">
    <citation type="journal article" date="2012" name="Stand. Genomic Sci.">
        <title>Complete genome sequence of the sulfate-reducing firmicute Desulfotomaculum ruminis type strain (DL(T)).</title>
        <authorList>
            <person name="Spring S."/>
            <person name="Visser M."/>
            <person name="Lu M."/>
            <person name="Copeland A."/>
            <person name="Lapidus A."/>
            <person name="Lucas S."/>
            <person name="Cheng J.F."/>
            <person name="Han C."/>
            <person name="Tapia R."/>
            <person name="Goodwin L.A."/>
            <person name="Pitluck S."/>
            <person name="Ivanova N."/>
            <person name="Land M."/>
            <person name="Hauser L."/>
            <person name="Larimer F."/>
            <person name="Rohde M."/>
            <person name="Goker M."/>
            <person name="Detter J.C."/>
            <person name="Kyrpides N.C."/>
            <person name="Woyke T."/>
            <person name="Schaap P.J."/>
            <person name="Plugge C.M."/>
            <person name="Muyzer G."/>
            <person name="Kuever J."/>
            <person name="Pereira I.A."/>
            <person name="Parshina S.N."/>
            <person name="Bernier-Latmani R."/>
            <person name="Stams A.J."/>
            <person name="Klenk H.P."/>
        </authorList>
    </citation>
    <scope>NUCLEOTIDE SEQUENCE [LARGE SCALE GENOMIC DNA]</scope>
    <source>
        <strain evidence="3">ATCC 23193 / DSM 2154 / NCIB 8452 / DL</strain>
    </source>
</reference>
<feature type="transmembrane region" description="Helical" evidence="1">
    <location>
        <begin position="140"/>
        <end position="167"/>
    </location>
</feature>
<sequence length="259" mass="29514">MNAWWNLVKKEHRMIRNSALIQFAFLFLAGLWLIYRAPNQSHMVVLVIPVFFFFSLFYLSLYMFKNLNYEFKYAPHLWLHCPQPTWMLLGAKFFTGLLQMLVILLLLGGIILLAGMNSFLPQSLGIDSLPTAALVTELGAYMALLALALGIYFSAWVTLIVVVSAAVRNILGRFRWLAGIGTLWAGTWGMDQLRSTWVYDQLTHWGALNIPLTTLKYVPQISDSIHLGPVYGGEILFYIILTLALYFLSTWLIDNKVEV</sequence>
<dbReference type="EMBL" id="CP002780">
    <property type="protein sequence ID" value="AEG61093.1"/>
    <property type="molecule type" value="Genomic_DNA"/>
</dbReference>
<dbReference type="RefSeq" id="WP_013842845.1">
    <property type="nucleotide sequence ID" value="NC_015589.1"/>
</dbReference>